<dbReference type="InterPro" id="IPR035901">
    <property type="entry name" value="GIY-YIG_endonuc_sf"/>
</dbReference>
<organism evidence="1 2">
    <name type="scientific">Lactiplantibacillus fabifermentans DSM 21115</name>
    <dbReference type="NCBI Taxonomy" id="1413187"/>
    <lineage>
        <taxon>Bacteria</taxon>
        <taxon>Bacillati</taxon>
        <taxon>Bacillota</taxon>
        <taxon>Bacilli</taxon>
        <taxon>Lactobacillales</taxon>
        <taxon>Lactobacillaceae</taxon>
        <taxon>Lactiplantibacillus</taxon>
    </lineage>
</organism>
<dbReference type="EMBL" id="AYGX02000047">
    <property type="protein sequence ID" value="KRO28289.1"/>
    <property type="molecule type" value="Genomic_DNA"/>
</dbReference>
<gene>
    <name evidence="1" type="ORF">DY78_GL002526</name>
</gene>
<dbReference type="Proteomes" id="UP000050920">
    <property type="component" value="Unassembled WGS sequence"/>
</dbReference>
<evidence type="ECO:0008006" key="3">
    <source>
        <dbReference type="Google" id="ProtNLM"/>
    </source>
</evidence>
<comment type="caution">
    <text evidence="1">The sequence shown here is derived from an EMBL/GenBank/DDBJ whole genome shotgun (WGS) entry which is preliminary data.</text>
</comment>
<dbReference type="CDD" id="cd10451">
    <property type="entry name" value="GIY-YIG_LuxR_like"/>
    <property type="match status" value="1"/>
</dbReference>
<dbReference type="Gene3D" id="3.40.1440.10">
    <property type="entry name" value="GIY-YIG endonuclease"/>
    <property type="match status" value="1"/>
</dbReference>
<protein>
    <recommendedName>
        <fullName evidence="3">GIY-YIG domain-containing protein</fullName>
    </recommendedName>
</protein>
<name>A0A0R2NRF5_9LACO</name>
<sequence length="124" mass="15027">MDTEHKKQLQAAYKMAPTYYGVIQIKNLTNNKIYIDTVANLHNRWNFYQLNLNKNFYRNNPLQADWNTLGIEAFEYTVLWKKDAADVQNMRQTLKDLKLKWLHQLTPFDDRGYNRRPKDWEEND</sequence>
<evidence type="ECO:0000313" key="1">
    <source>
        <dbReference type="EMBL" id="KRO28289.1"/>
    </source>
</evidence>
<accession>A0A0R2NRF5</accession>
<dbReference type="RefSeq" id="WP_024625785.1">
    <property type="nucleotide sequence ID" value="NZ_AYGX02000047.1"/>
</dbReference>
<keyword evidence="2" id="KW-1185">Reference proteome</keyword>
<proteinExistence type="predicted"/>
<evidence type="ECO:0000313" key="2">
    <source>
        <dbReference type="Proteomes" id="UP000050920"/>
    </source>
</evidence>
<dbReference type="SUPFAM" id="SSF82771">
    <property type="entry name" value="GIY-YIG endonuclease"/>
    <property type="match status" value="1"/>
</dbReference>
<reference evidence="1 2" key="1">
    <citation type="journal article" date="2015" name="Genome Announc.">
        <title>Expanding the biotechnology potential of lactobacilli through comparative genomics of 213 strains and associated genera.</title>
        <authorList>
            <person name="Sun Z."/>
            <person name="Harris H.M."/>
            <person name="McCann A."/>
            <person name="Guo C."/>
            <person name="Argimon S."/>
            <person name="Zhang W."/>
            <person name="Yang X."/>
            <person name="Jeffery I.B."/>
            <person name="Cooney J.C."/>
            <person name="Kagawa T.F."/>
            <person name="Liu W."/>
            <person name="Song Y."/>
            <person name="Salvetti E."/>
            <person name="Wrobel A."/>
            <person name="Rasinkangas P."/>
            <person name="Parkhill J."/>
            <person name="Rea M.C."/>
            <person name="O'Sullivan O."/>
            <person name="Ritari J."/>
            <person name="Douillard F.P."/>
            <person name="Paul Ross R."/>
            <person name="Yang R."/>
            <person name="Briner A.E."/>
            <person name="Felis G.E."/>
            <person name="de Vos W.M."/>
            <person name="Barrangou R."/>
            <person name="Klaenhammer T.R."/>
            <person name="Caufield P.W."/>
            <person name="Cui Y."/>
            <person name="Zhang H."/>
            <person name="O'Toole P.W."/>
        </authorList>
    </citation>
    <scope>NUCLEOTIDE SEQUENCE [LARGE SCALE GENOMIC DNA]</scope>
    <source>
        <strain evidence="1 2">DSM 21115</strain>
    </source>
</reference>
<dbReference type="AlphaFoldDB" id="A0A0R2NRF5"/>